<dbReference type="AlphaFoldDB" id="A0A0P0VIG2"/>
<keyword evidence="3" id="KW-1185">Reference proteome</keyword>
<evidence type="ECO:0000256" key="1">
    <source>
        <dbReference type="SAM" id="MobiDB-lite"/>
    </source>
</evidence>
<reference evidence="3" key="1">
    <citation type="journal article" date="2005" name="Nature">
        <title>The map-based sequence of the rice genome.</title>
        <authorList>
            <consortium name="International rice genome sequencing project (IRGSP)"/>
            <person name="Matsumoto T."/>
            <person name="Wu J."/>
            <person name="Kanamori H."/>
            <person name="Katayose Y."/>
            <person name="Fujisawa M."/>
            <person name="Namiki N."/>
            <person name="Mizuno H."/>
            <person name="Yamamoto K."/>
            <person name="Antonio B.A."/>
            <person name="Baba T."/>
            <person name="Sakata K."/>
            <person name="Nagamura Y."/>
            <person name="Aoki H."/>
            <person name="Arikawa K."/>
            <person name="Arita K."/>
            <person name="Bito T."/>
            <person name="Chiden Y."/>
            <person name="Fujitsuka N."/>
            <person name="Fukunaka R."/>
            <person name="Hamada M."/>
            <person name="Harada C."/>
            <person name="Hayashi A."/>
            <person name="Hijishita S."/>
            <person name="Honda M."/>
            <person name="Hosokawa S."/>
            <person name="Ichikawa Y."/>
            <person name="Idonuma A."/>
            <person name="Iijima M."/>
            <person name="Ikeda M."/>
            <person name="Ikeno M."/>
            <person name="Ito K."/>
            <person name="Ito S."/>
            <person name="Ito T."/>
            <person name="Ito Y."/>
            <person name="Ito Y."/>
            <person name="Iwabuchi A."/>
            <person name="Kamiya K."/>
            <person name="Karasawa W."/>
            <person name="Kurita K."/>
            <person name="Katagiri S."/>
            <person name="Kikuta A."/>
            <person name="Kobayashi H."/>
            <person name="Kobayashi N."/>
            <person name="Machita K."/>
            <person name="Maehara T."/>
            <person name="Masukawa M."/>
            <person name="Mizubayashi T."/>
            <person name="Mukai Y."/>
            <person name="Nagasaki H."/>
            <person name="Nagata Y."/>
            <person name="Naito S."/>
            <person name="Nakashima M."/>
            <person name="Nakama Y."/>
            <person name="Nakamichi Y."/>
            <person name="Nakamura M."/>
            <person name="Meguro A."/>
            <person name="Negishi M."/>
            <person name="Ohta I."/>
            <person name="Ohta T."/>
            <person name="Okamoto M."/>
            <person name="Ono N."/>
            <person name="Saji S."/>
            <person name="Sakaguchi M."/>
            <person name="Sakai K."/>
            <person name="Shibata M."/>
            <person name="Shimokawa T."/>
            <person name="Song J."/>
            <person name="Takazaki Y."/>
            <person name="Terasawa K."/>
            <person name="Tsugane M."/>
            <person name="Tsuji K."/>
            <person name="Ueda S."/>
            <person name="Waki K."/>
            <person name="Yamagata H."/>
            <person name="Yamamoto M."/>
            <person name="Yamamoto S."/>
            <person name="Yamane H."/>
            <person name="Yoshiki S."/>
            <person name="Yoshihara R."/>
            <person name="Yukawa K."/>
            <person name="Zhong H."/>
            <person name="Yano M."/>
            <person name="Yuan Q."/>
            <person name="Ouyang S."/>
            <person name="Liu J."/>
            <person name="Jones K.M."/>
            <person name="Gansberger K."/>
            <person name="Moffat K."/>
            <person name="Hill J."/>
            <person name="Bera J."/>
            <person name="Fadrosh D."/>
            <person name="Jin S."/>
            <person name="Johri S."/>
            <person name="Kim M."/>
            <person name="Overton L."/>
            <person name="Reardon M."/>
            <person name="Tsitrin T."/>
            <person name="Vuong H."/>
            <person name="Weaver B."/>
            <person name="Ciecko A."/>
            <person name="Tallon L."/>
            <person name="Jackson J."/>
            <person name="Pai G."/>
            <person name="Aken S.V."/>
            <person name="Utterback T."/>
            <person name="Reidmuller S."/>
            <person name="Feldblyum T."/>
            <person name="Hsiao J."/>
            <person name="Zismann V."/>
            <person name="Iobst S."/>
            <person name="de Vazeille A.R."/>
            <person name="Buell C.R."/>
            <person name="Ying K."/>
            <person name="Li Y."/>
            <person name="Lu T."/>
            <person name="Huang Y."/>
            <person name="Zhao Q."/>
            <person name="Feng Q."/>
            <person name="Zhang L."/>
            <person name="Zhu J."/>
            <person name="Weng Q."/>
            <person name="Mu J."/>
            <person name="Lu Y."/>
            <person name="Fan D."/>
            <person name="Liu Y."/>
            <person name="Guan J."/>
            <person name="Zhang Y."/>
            <person name="Yu S."/>
            <person name="Liu X."/>
            <person name="Zhang Y."/>
            <person name="Hong G."/>
            <person name="Han B."/>
            <person name="Choisne N."/>
            <person name="Demange N."/>
            <person name="Orjeda G."/>
            <person name="Samain S."/>
            <person name="Cattolico L."/>
            <person name="Pelletier E."/>
            <person name="Couloux A."/>
            <person name="Segurens B."/>
            <person name="Wincker P."/>
            <person name="D'Hont A."/>
            <person name="Scarpelli C."/>
            <person name="Weissenbach J."/>
            <person name="Salanoubat M."/>
            <person name="Quetier F."/>
            <person name="Yu Y."/>
            <person name="Kim H.R."/>
            <person name="Rambo T."/>
            <person name="Currie J."/>
            <person name="Collura K."/>
            <person name="Luo M."/>
            <person name="Yang T."/>
            <person name="Ammiraju J.S.S."/>
            <person name="Engler F."/>
            <person name="Soderlund C."/>
            <person name="Wing R.A."/>
            <person name="Palmer L.E."/>
            <person name="de la Bastide M."/>
            <person name="Spiegel L."/>
            <person name="Nascimento L."/>
            <person name="Zutavern T."/>
            <person name="O'Shaughnessy A."/>
            <person name="Dike S."/>
            <person name="Dedhia N."/>
            <person name="Preston R."/>
            <person name="Balija V."/>
            <person name="McCombie W.R."/>
            <person name="Chow T."/>
            <person name="Chen H."/>
            <person name="Chung M."/>
            <person name="Chen C."/>
            <person name="Shaw J."/>
            <person name="Wu H."/>
            <person name="Hsiao K."/>
            <person name="Chao Y."/>
            <person name="Chu M."/>
            <person name="Cheng C."/>
            <person name="Hour A."/>
            <person name="Lee P."/>
            <person name="Lin S."/>
            <person name="Lin Y."/>
            <person name="Liou J."/>
            <person name="Liu S."/>
            <person name="Hsing Y."/>
            <person name="Raghuvanshi S."/>
            <person name="Mohanty A."/>
            <person name="Bharti A.K."/>
            <person name="Gaur A."/>
            <person name="Gupta V."/>
            <person name="Kumar D."/>
            <person name="Ravi V."/>
            <person name="Vij S."/>
            <person name="Kapur A."/>
            <person name="Khurana P."/>
            <person name="Khurana P."/>
            <person name="Khurana J.P."/>
            <person name="Tyagi A.K."/>
            <person name="Gaikwad K."/>
            <person name="Singh A."/>
            <person name="Dalal V."/>
            <person name="Srivastava S."/>
            <person name="Dixit A."/>
            <person name="Pal A.K."/>
            <person name="Ghazi I.A."/>
            <person name="Yadav M."/>
            <person name="Pandit A."/>
            <person name="Bhargava A."/>
            <person name="Sureshbabu K."/>
            <person name="Batra K."/>
            <person name="Sharma T.R."/>
            <person name="Mohapatra T."/>
            <person name="Singh N.K."/>
            <person name="Messing J."/>
            <person name="Nelson A.B."/>
            <person name="Fuks G."/>
            <person name="Kavchok S."/>
            <person name="Keizer G."/>
            <person name="Linton E."/>
            <person name="Llaca V."/>
            <person name="Song R."/>
            <person name="Tanyolac B."/>
            <person name="Young S."/>
            <person name="Ho-Il K."/>
            <person name="Hahn J.H."/>
            <person name="Sangsakoo G."/>
            <person name="Vanavichit A."/>
            <person name="de Mattos Luiz.A.T."/>
            <person name="Zimmer P.D."/>
            <person name="Malone G."/>
            <person name="Dellagostin O."/>
            <person name="de Oliveira A.C."/>
            <person name="Bevan M."/>
            <person name="Bancroft I."/>
            <person name="Minx P."/>
            <person name="Cordum H."/>
            <person name="Wilson R."/>
            <person name="Cheng Z."/>
            <person name="Jin W."/>
            <person name="Jiang J."/>
            <person name="Leong S.A."/>
            <person name="Iwama H."/>
            <person name="Gojobori T."/>
            <person name="Itoh T."/>
            <person name="Niimura Y."/>
            <person name="Fujii Y."/>
            <person name="Habara T."/>
            <person name="Sakai H."/>
            <person name="Sato Y."/>
            <person name="Wilson G."/>
            <person name="Kumar K."/>
            <person name="McCouch S."/>
            <person name="Juretic N."/>
            <person name="Hoen D."/>
            <person name="Wright S."/>
            <person name="Bruskiewich R."/>
            <person name="Bureau T."/>
            <person name="Miyao A."/>
            <person name="Hirochika H."/>
            <person name="Nishikawa T."/>
            <person name="Kadowaki K."/>
            <person name="Sugiura M."/>
            <person name="Burr B."/>
            <person name="Sasaki T."/>
        </authorList>
    </citation>
    <scope>NUCLEOTIDE SEQUENCE [LARGE SCALE GENOMIC DNA]</scope>
    <source>
        <strain evidence="3">cv. Nipponbare</strain>
    </source>
</reference>
<dbReference type="PaxDb" id="39947-A0A0P0VIG2"/>
<accession>A0A0P0VIG2</accession>
<gene>
    <name evidence="2" type="ordered locus">Os02g0434866</name>
    <name evidence="2" type="ORF">OSNPB_020434866</name>
</gene>
<feature type="region of interest" description="Disordered" evidence="1">
    <location>
        <begin position="58"/>
        <end position="77"/>
    </location>
</feature>
<evidence type="ECO:0000313" key="2">
    <source>
        <dbReference type="EMBL" id="BAS78451.1"/>
    </source>
</evidence>
<feature type="region of interest" description="Disordered" evidence="1">
    <location>
        <begin position="1"/>
        <end position="37"/>
    </location>
</feature>
<sequence length="77" mass="8153">MSGWGGEAWLDGRSDRRQALRQKGNQSMVSGGGCGWEGAPVGSASGLGVLFLPSRRHNYEASHSTKEPRSGPRKALA</sequence>
<dbReference type="InParanoid" id="A0A0P0VIG2"/>
<name>A0A0P0VIG2_ORYSJ</name>
<reference evidence="2 3" key="2">
    <citation type="journal article" date="2013" name="Plant Cell Physiol.">
        <title>Rice Annotation Project Database (RAP-DB): an integrative and interactive database for rice genomics.</title>
        <authorList>
            <person name="Sakai H."/>
            <person name="Lee S.S."/>
            <person name="Tanaka T."/>
            <person name="Numa H."/>
            <person name="Kim J."/>
            <person name="Kawahara Y."/>
            <person name="Wakimoto H."/>
            <person name="Yang C.C."/>
            <person name="Iwamoto M."/>
            <person name="Abe T."/>
            <person name="Yamada Y."/>
            <person name="Muto A."/>
            <person name="Inokuchi H."/>
            <person name="Ikemura T."/>
            <person name="Matsumoto T."/>
            <person name="Sasaki T."/>
            <person name="Itoh T."/>
        </authorList>
    </citation>
    <scope>NUCLEOTIDE SEQUENCE [LARGE SCALE GENOMIC DNA]</scope>
    <source>
        <strain evidence="3">cv. Nipponbare</strain>
    </source>
</reference>
<reference evidence="2 3" key="3">
    <citation type="journal article" date="2013" name="Rice">
        <title>Improvement of the Oryza sativa Nipponbare reference genome using next generation sequence and optical map data.</title>
        <authorList>
            <person name="Kawahara Y."/>
            <person name="de la Bastide M."/>
            <person name="Hamilton J.P."/>
            <person name="Kanamori H."/>
            <person name="McCombie W.R."/>
            <person name="Ouyang S."/>
            <person name="Schwartz D.C."/>
            <person name="Tanaka T."/>
            <person name="Wu J."/>
            <person name="Zhou S."/>
            <person name="Childs K.L."/>
            <person name="Davidson R.M."/>
            <person name="Lin H."/>
            <person name="Quesada-Ocampo L."/>
            <person name="Vaillancourt B."/>
            <person name="Sakai H."/>
            <person name="Lee S.S."/>
            <person name="Kim J."/>
            <person name="Numa H."/>
            <person name="Itoh T."/>
            <person name="Buell C.R."/>
            <person name="Matsumoto T."/>
        </authorList>
    </citation>
    <scope>NUCLEOTIDE SEQUENCE [LARGE SCALE GENOMIC DNA]</scope>
    <source>
        <strain evidence="3">cv. Nipponbare</strain>
    </source>
</reference>
<protein>
    <submittedName>
        <fullName evidence="2">Os02g0434866 protein</fullName>
    </submittedName>
</protein>
<feature type="compositionally biased region" description="Basic and acidic residues" evidence="1">
    <location>
        <begin position="58"/>
        <end position="70"/>
    </location>
</feature>
<evidence type="ECO:0000313" key="3">
    <source>
        <dbReference type="Proteomes" id="UP000059680"/>
    </source>
</evidence>
<organism evidence="2 3">
    <name type="scientific">Oryza sativa subsp. japonica</name>
    <name type="common">Rice</name>
    <dbReference type="NCBI Taxonomy" id="39947"/>
    <lineage>
        <taxon>Eukaryota</taxon>
        <taxon>Viridiplantae</taxon>
        <taxon>Streptophyta</taxon>
        <taxon>Embryophyta</taxon>
        <taxon>Tracheophyta</taxon>
        <taxon>Spermatophyta</taxon>
        <taxon>Magnoliopsida</taxon>
        <taxon>Liliopsida</taxon>
        <taxon>Poales</taxon>
        <taxon>Poaceae</taxon>
        <taxon>BOP clade</taxon>
        <taxon>Oryzoideae</taxon>
        <taxon>Oryzeae</taxon>
        <taxon>Oryzinae</taxon>
        <taxon>Oryza</taxon>
        <taxon>Oryza sativa</taxon>
    </lineage>
</organism>
<dbReference type="EMBL" id="AP014958">
    <property type="protein sequence ID" value="BAS78451.1"/>
    <property type="molecule type" value="Genomic_DNA"/>
</dbReference>
<proteinExistence type="predicted"/>
<dbReference type="Proteomes" id="UP000059680">
    <property type="component" value="Chromosome 2"/>
</dbReference>